<dbReference type="EMBL" id="JAUUUU010000004">
    <property type="protein sequence ID" value="MDP1520980.1"/>
    <property type="molecule type" value="Genomic_DNA"/>
</dbReference>
<gene>
    <name evidence="2" type="ORF">Q8A57_08370</name>
</gene>
<name>A0AAW8B3H1_9GAMM</name>
<evidence type="ECO:0008006" key="4">
    <source>
        <dbReference type="Google" id="ProtNLM"/>
    </source>
</evidence>
<evidence type="ECO:0000313" key="2">
    <source>
        <dbReference type="EMBL" id="MDP1520980.1"/>
    </source>
</evidence>
<proteinExistence type="predicted"/>
<protein>
    <recommendedName>
        <fullName evidence="4">Lipoprotein</fullName>
    </recommendedName>
</protein>
<dbReference type="PROSITE" id="PS51257">
    <property type="entry name" value="PROKAR_LIPOPROTEIN"/>
    <property type="match status" value="1"/>
</dbReference>
<comment type="caution">
    <text evidence="2">The sequence shown here is derived from an EMBL/GenBank/DDBJ whole genome shotgun (WGS) entry which is preliminary data.</text>
</comment>
<reference evidence="2" key="2">
    <citation type="submission" date="2023-08" db="EMBL/GenBank/DDBJ databases">
        <authorList>
            <person name="Luo J."/>
        </authorList>
    </citation>
    <scope>NUCLEOTIDE SEQUENCE</scope>
    <source>
        <strain evidence="2">DSM 25064</strain>
    </source>
</reference>
<sequence>MRALLFLLVSAISLLLTACGTSTHVDEYRVSETRLPVKASEKIVIMGRRHAGEYETEPDFIDCIGNKLVTGGQVAVMPEQQFLDSLYPWFEPRTAPLGLKRMGGMMRDPLIATRIRKLGIRYMIWVDGNTETTEKNGGFSCGLAPGGGGCFGFASWDKNSNYEAIIWDLSKLDEKGRVKVDSKGSSYLLAIGAPIPFIAQVQGEACEGIGTRLQSFFSSASQSRE</sequence>
<accession>A0AAW8B3H1</accession>
<evidence type="ECO:0000313" key="3">
    <source>
        <dbReference type="Proteomes" id="UP001178354"/>
    </source>
</evidence>
<keyword evidence="1" id="KW-0732">Signal</keyword>
<feature type="chain" id="PRO_5043622597" description="Lipoprotein" evidence="1">
    <location>
        <begin position="19"/>
        <end position="225"/>
    </location>
</feature>
<reference evidence="2" key="1">
    <citation type="journal article" date="2010" name="Int. J. Syst. Evol. Microbiol.">
        <title>Porticoccus litoralis gen. nov., sp. nov., a gammaproteobacterium isolated from the Yellow Sea.</title>
        <authorList>
            <person name="Oh H.M."/>
            <person name="Kim H."/>
            <person name="Kim K.M."/>
            <person name="Min G.S."/>
            <person name="Cho J.C."/>
        </authorList>
    </citation>
    <scope>NUCLEOTIDE SEQUENCE</scope>
    <source>
        <strain evidence="2">DSM 25064</strain>
    </source>
</reference>
<organism evidence="2 3">
    <name type="scientific">Porticoccus litoralis</name>
    <dbReference type="NCBI Taxonomy" id="434086"/>
    <lineage>
        <taxon>Bacteria</taxon>
        <taxon>Pseudomonadati</taxon>
        <taxon>Pseudomonadota</taxon>
        <taxon>Gammaproteobacteria</taxon>
        <taxon>Cellvibrionales</taxon>
        <taxon>Porticoccaceae</taxon>
        <taxon>Porticoccus</taxon>
    </lineage>
</organism>
<evidence type="ECO:0000256" key="1">
    <source>
        <dbReference type="SAM" id="SignalP"/>
    </source>
</evidence>
<dbReference type="AlphaFoldDB" id="A0AAW8B3H1"/>
<dbReference type="Proteomes" id="UP001178354">
    <property type="component" value="Unassembled WGS sequence"/>
</dbReference>
<feature type="signal peptide" evidence="1">
    <location>
        <begin position="1"/>
        <end position="18"/>
    </location>
</feature>
<dbReference type="RefSeq" id="WP_305170586.1">
    <property type="nucleotide sequence ID" value="NZ_JAUUUU010000004.1"/>
</dbReference>
<keyword evidence="3" id="KW-1185">Reference proteome</keyword>